<reference evidence="6 7" key="1">
    <citation type="submission" date="2018-10" db="EMBL/GenBank/DDBJ databases">
        <title>Sequencing the genomes of 1000 actinobacteria strains.</title>
        <authorList>
            <person name="Klenk H.-P."/>
        </authorList>
    </citation>
    <scope>NUCLEOTIDE SEQUENCE [LARGE SCALE GENOMIC DNA]</scope>
    <source>
        <strain evidence="6 7">DSM 43911</strain>
    </source>
</reference>
<dbReference type="EMBL" id="RBXR01000001">
    <property type="protein sequence ID" value="RKT70462.1"/>
    <property type="molecule type" value="Genomic_DNA"/>
</dbReference>
<keyword evidence="4" id="KW-0067">ATP-binding</keyword>
<dbReference type="Pfam" id="PF03109">
    <property type="entry name" value="ABC1"/>
    <property type="match status" value="1"/>
</dbReference>
<keyword evidence="6" id="KW-0418">Kinase</keyword>
<dbReference type="GO" id="GO:0005524">
    <property type="term" value="F:ATP binding"/>
    <property type="evidence" value="ECO:0007669"/>
    <property type="project" value="UniProtKB-KW"/>
</dbReference>
<dbReference type="CDD" id="cd13970">
    <property type="entry name" value="ABC1_ADCK3"/>
    <property type="match status" value="1"/>
</dbReference>
<dbReference type="PROSITE" id="PS50011">
    <property type="entry name" value="PROTEIN_KINASE_DOM"/>
    <property type="match status" value="1"/>
</dbReference>
<dbReference type="InterPro" id="IPR011009">
    <property type="entry name" value="Kinase-like_dom_sf"/>
</dbReference>
<keyword evidence="7" id="KW-1185">Reference proteome</keyword>
<dbReference type="SUPFAM" id="SSF56112">
    <property type="entry name" value="Protein kinase-like (PK-like)"/>
    <property type="match status" value="1"/>
</dbReference>
<evidence type="ECO:0000256" key="3">
    <source>
        <dbReference type="ARBA" id="ARBA00022741"/>
    </source>
</evidence>
<keyword evidence="6" id="KW-0830">Ubiquinone</keyword>
<accession>A0A495X8Z0</accession>
<comment type="similarity">
    <text evidence="1">Belongs to the protein kinase superfamily. ADCK protein kinase family.</text>
</comment>
<keyword evidence="2" id="KW-0808">Transferase</keyword>
<dbReference type="PANTHER" id="PTHR43851">
    <property type="match status" value="1"/>
</dbReference>
<organism evidence="6 7">
    <name type="scientific">Saccharothrix variisporea</name>
    <dbReference type="NCBI Taxonomy" id="543527"/>
    <lineage>
        <taxon>Bacteria</taxon>
        <taxon>Bacillati</taxon>
        <taxon>Actinomycetota</taxon>
        <taxon>Actinomycetes</taxon>
        <taxon>Pseudonocardiales</taxon>
        <taxon>Pseudonocardiaceae</taxon>
        <taxon>Saccharothrix</taxon>
    </lineage>
</organism>
<sequence length="436" mass="48048">MSEIPRKAVQRTAKLASLPIGVAGRVVGGWGKRLAGRSSEEVSAEVSAKTAEQVFAVLGQLKGGAMKFGQALSVFEAAVPDELAEPYREALTKLQTAAPPMPARTTHRVLTEQLGSGWVKRFASFDDEPAASASIGQVHRAVWHDGRDVAVKVQYPGADEALQADLKQLLRFSRLLQAIMPGTEVKPLLEELRDRYLEELDYRTEAASQRVFAKAFEGDDHVLVPKVVASSPKVMVSEWTDGVPLSKIIRSGEREERDLAGRLLSEFHFSAPSRSGLLHADPHPGNFMLGADGRLRVLDFGAVARLPDGLPKTLGLMTRLALDGRSTDLLDLLKAERFIRPGTELQEDDVLNYLAPFVEPLRTETFHFTRKWLQKQAERVGDLRSPDSHTGRSLNLPPQYLLIHRVTLGATGILCQLDAHVPAREIVERWQPGFAD</sequence>
<dbReference type="PANTHER" id="PTHR43851:SF3">
    <property type="entry name" value="COENZYME Q8"/>
    <property type="match status" value="1"/>
</dbReference>
<dbReference type="GO" id="GO:0004672">
    <property type="term" value="F:protein kinase activity"/>
    <property type="evidence" value="ECO:0007669"/>
    <property type="project" value="InterPro"/>
</dbReference>
<evidence type="ECO:0000256" key="4">
    <source>
        <dbReference type="ARBA" id="ARBA00022840"/>
    </source>
</evidence>
<feature type="domain" description="Protein kinase" evidence="5">
    <location>
        <begin position="108"/>
        <end position="436"/>
    </location>
</feature>
<evidence type="ECO:0000256" key="1">
    <source>
        <dbReference type="ARBA" id="ARBA00009670"/>
    </source>
</evidence>
<gene>
    <name evidence="6" type="ORF">DFJ66_3728</name>
</gene>
<proteinExistence type="inferred from homology"/>
<evidence type="ECO:0000256" key="2">
    <source>
        <dbReference type="ARBA" id="ARBA00022679"/>
    </source>
</evidence>
<evidence type="ECO:0000313" key="7">
    <source>
        <dbReference type="Proteomes" id="UP000272729"/>
    </source>
</evidence>
<dbReference type="OrthoDB" id="9795390at2"/>
<evidence type="ECO:0000313" key="6">
    <source>
        <dbReference type="EMBL" id="RKT70462.1"/>
    </source>
</evidence>
<name>A0A495X8Z0_9PSEU</name>
<dbReference type="InterPro" id="IPR051409">
    <property type="entry name" value="Atypical_kinase_ADCK"/>
</dbReference>
<dbReference type="InterPro" id="IPR000719">
    <property type="entry name" value="Prot_kinase_dom"/>
</dbReference>
<dbReference type="InterPro" id="IPR004147">
    <property type="entry name" value="ABC1_dom"/>
</dbReference>
<protein>
    <submittedName>
        <fullName evidence="6">Putative unusual protein kinase regulating ubiquinone biosynthesis (AarF/ABC1/UbiB family)</fullName>
    </submittedName>
</protein>
<comment type="caution">
    <text evidence="6">The sequence shown here is derived from an EMBL/GenBank/DDBJ whole genome shotgun (WGS) entry which is preliminary data.</text>
</comment>
<dbReference type="InterPro" id="IPR034646">
    <property type="entry name" value="ADCK3_dom"/>
</dbReference>
<dbReference type="RefSeq" id="WP_121222678.1">
    <property type="nucleotide sequence ID" value="NZ_JBIUBA010000005.1"/>
</dbReference>
<evidence type="ECO:0000259" key="5">
    <source>
        <dbReference type="PROSITE" id="PS50011"/>
    </source>
</evidence>
<dbReference type="AlphaFoldDB" id="A0A495X8Z0"/>
<dbReference type="Proteomes" id="UP000272729">
    <property type="component" value="Unassembled WGS sequence"/>
</dbReference>
<keyword evidence="3" id="KW-0547">Nucleotide-binding</keyword>